<organism evidence="1">
    <name type="scientific">freshwater metagenome</name>
    <dbReference type="NCBI Taxonomy" id="449393"/>
    <lineage>
        <taxon>unclassified sequences</taxon>
        <taxon>metagenomes</taxon>
        <taxon>ecological metagenomes</taxon>
    </lineage>
</organism>
<name>A0A6J6JDK0_9ZZZZ</name>
<accession>A0A6J6JDK0</accession>
<reference evidence="1" key="1">
    <citation type="submission" date="2020-05" db="EMBL/GenBank/DDBJ databases">
        <authorList>
            <person name="Chiriac C."/>
            <person name="Salcher M."/>
            <person name="Ghai R."/>
            <person name="Kavagutti S V."/>
        </authorList>
    </citation>
    <scope>NUCLEOTIDE SEQUENCE</scope>
</reference>
<dbReference type="EMBL" id="CAEZVP010000097">
    <property type="protein sequence ID" value="CAB4635000.1"/>
    <property type="molecule type" value="Genomic_DNA"/>
</dbReference>
<proteinExistence type="predicted"/>
<protein>
    <submittedName>
        <fullName evidence="1">Unannotated protein</fullName>
    </submittedName>
</protein>
<sequence>MTDNVQTPLVSLINLCVGTGDGFVAASNTNFTDPVTTGKEVGRVTLTLNVTALSLEVATWDVNNIFDGSCLGINSSSDGVQIPLIRSKKDFCEPLNTFKSSRLPGTPYFGAIPHDEYCQSVHCDSQFLLVHECTKHPPSLTPG</sequence>
<evidence type="ECO:0000313" key="1">
    <source>
        <dbReference type="EMBL" id="CAB4635000.1"/>
    </source>
</evidence>
<dbReference type="AlphaFoldDB" id="A0A6J6JDK0"/>
<gene>
    <name evidence="1" type="ORF">UFOPK2046_00595</name>
</gene>